<feature type="compositionally biased region" description="Basic residues" evidence="1">
    <location>
        <begin position="250"/>
        <end position="259"/>
    </location>
</feature>
<dbReference type="AlphaFoldDB" id="A0AAN8FCD0"/>
<feature type="region of interest" description="Disordered" evidence="1">
    <location>
        <begin position="97"/>
        <end position="143"/>
    </location>
</feature>
<proteinExistence type="predicted"/>
<dbReference type="Pfam" id="PF17618">
    <property type="entry name" value="SL4P"/>
    <property type="match status" value="2"/>
</dbReference>
<keyword evidence="3" id="KW-1185">Reference proteome</keyword>
<dbReference type="EMBL" id="WIXE01012166">
    <property type="protein sequence ID" value="KAK5976132.1"/>
    <property type="molecule type" value="Genomic_DNA"/>
</dbReference>
<comment type="caution">
    <text evidence="2">The sequence shown here is derived from an EMBL/GenBank/DDBJ whole genome shotgun (WGS) entry which is preliminary data.</text>
</comment>
<organism evidence="2 3">
    <name type="scientific">Trichostrongylus colubriformis</name>
    <name type="common">Black scour worm</name>
    <dbReference type="NCBI Taxonomy" id="6319"/>
    <lineage>
        <taxon>Eukaryota</taxon>
        <taxon>Metazoa</taxon>
        <taxon>Ecdysozoa</taxon>
        <taxon>Nematoda</taxon>
        <taxon>Chromadorea</taxon>
        <taxon>Rhabditida</taxon>
        <taxon>Rhabditina</taxon>
        <taxon>Rhabditomorpha</taxon>
        <taxon>Strongyloidea</taxon>
        <taxon>Trichostrongylidae</taxon>
        <taxon>Trichostrongylus</taxon>
    </lineage>
</organism>
<evidence type="ECO:0000313" key="2">
    <source>
        <dbReference type="EMBL" id="KAK5976132.1"/>
    </source>
</evidence>
<protein>
    <submittedName>
        <fullName evidence="2">Uncharacterized protein</fullName>
    </submittedName>
</protein>
<feature type="region of interest" description="Disordered" evidence="1">
    <location>
        <begin position="235"/>
        <end position="259"/>
    </location>
</feature>
<dbReference type="InterPro" id="IPR035127">
    <property type="entry name" value="SL4P"/>
</dbReference>
<sequence length="292" mass="32940">MSTASDVSNTGEKKVVTFKIRHEDPYRFRIAYTDENADQLYELFQQKIAEFDRPISKIFYGDNSGVDQIANANDLKVAMQQSGDYLKLYAIVDDGNTSDSNSSSASEDKESLPVMSCGLPKPDANDAADAKDANSAFESEDQPWSVTITPDNEKPITFRIYQGEPIEFDLTYKDKDELWKALQQKLAEIGAPSGKLYYIVYPFDYSLIESADDLIAAILPDRPLKLFTTAAEADDTSTSSSSSEDDSSIRGHHSHRRRRHRFKNISKKSFVLKQCDAHEKGFVIMVWYEQPL</sequence>
<evidence type="ECO:0000313" key="3">
    <source>
        <dbReference type="Proteomes" id="UP001331761"/>
    </source>
</evidence>
<name>A0AAN8FCD0_TRICO</name>
<gene>
    <name evidence="2" type="ORF">GCK32_007405</name>
</gene>
<reference evidence="2 3" key="1">
    <citation type="submission" date="2019-10" db="EMBL/GenBank/DDBJ databases">
        <title>Assembly and Annotation for the nematode Trichostrongylus colubriformis.</title>
        <authorList>
            <person name="Martin J."/>
        </authorList>
    </citation>
    <scope>NUCLEOTIDE SEQUENCE [LARGE SCALE GENOMIC DNA]</scope>
    <source>
        <strain evidence="2">G859</strain>
        <tissue evidence="2">Whole worm</tissue>
    </source>
</reference>
<evidence type="ECO:0000256" key="1">
    <source>
        <dbReference type="SAM" id="MobiDB-lite"/>
    </source>
</evidence>
<accession>A0AAN8FCD0</accession>
<dbReference type="Proteomes" id="UP001331761">
    <property type="component" value="Unassembled WGS sequence"/>
</dbReference>